<name>A0A414IRZ1_9FIRM</name>
<dbReference type="InterPro" id="IPR051159">
    <property type="entry name" value="Hexapeptide_acetyltransf"/>
</dbReference>
<dbReference type="CDD" id="cd04647">
    <property type="entry name" value="LbH_MAT_like"/>
    <property type="match status" value="1"/>
</dbReference>
<dbReference type="Gene3D" id="2.160.10.10">
    <property type="entry name" value="Hexapeptide repeat proteins"/>
    <property type="match status" value="1"/>
</dbReference>
<comment type="caution">
    <text evidence="1">The sequence shown here is derived from an EMBL/GenBank/DDBJ whole genome shotgun (WGS) entry which is preliminary data.</text>
</comment>
<accession>A0A414IRZ1</accession>
<organism evidence="1 2">
    <name type="scientific">Agathobacter rectalis</name>
    <dbReference type="NCBI Taxonomy" id="39491"/>
    <lineage>
        <taxon>Bacteria</taxon>
        <taxon>Bacillati</taxon>
        <taxon>Bacillota</taxon>
        <taxon>Clostridia</taxon>
        <taxon>Lachnospirales</taxon>
        <taxon>Lachnospiraceae</taxon>
        <taxon>Agathobacter</taxon>
    </lineage>
</organism>
<keyword evidence="1" id="KW-0808">Transferase</keyword>
<gene>
    <name evidence="1" type="ORF">DW753_10885</name>
</gene>
<dbReference type="RefSeq" id="WP_117997748.1">
    <property type="nucleotide sequence ID" value="NZ_QRWI01000014.1"/>
</dbReference>
<dbReference type="SUPFAM" id="SSF51161">
    <property type="entry name" value="Trimeric LpxA-like enzymes"/>
    <property type="match status" value="1"/>
</dbReference>
<dbReference type="PANTHER" id="PTHR23416:SF78">
    <property type="entry name" value="LIPOPOLYSACCHARIDE BIOSYNTHESIS O-ACETYL TRANSFERASE WBBJ-RELATED"/>
    <property type="match status" value="1"/>
</dbReference>
<protein>
    <submittedName>
        <fullName evidence="1">Acyltransferase</fullName>
    </submittedName>
</protein>
<dbReference type="EMBL" id="QSKC01000014">
    <property type="protein sequence ID" value="RHE31286.1"/>
    <property type="molecule type" value="Genomic_DNA"/>
</dbReference>
<dbReference type="PANTHER" id="PTHR23416">
    <property type="entry name" value="SIALIC ACID SYNTHASE-RELATED"/>
    <property type="match status" value="1"/>
</dbReference>
<dbReference type="Pfam" id="PF00132">
    <property type="entry name" value="Hexapep"/>
    <property type="match status" value="1"/>
</dbReference>
<dbReference type="AlphaFoldDB" id="A0A414IRZ1"/>
<dbReference type="InterPro" id="IPR001451">
    <property type="entry name" value="Hexapep"/>
</dbReference>
<dbReference type="Proteomes" id="UP000285290">
    <property type="component" value="Unassembled WGS sequence"/>
</dbReference>
<keyword evidence="1" id="KW-0012">Acyltransferase</keyword>
<reference evidence="1 2" key="1">
    <citation type="submission" date="2018-08" db="EMBL/GenBank/DDBJ databases">
        <title>A genome reference for cultivated species of the human gut microbiota.</title>
        <authorList>
            <person name="Zou Y."/>
            <person name="Xue W."/>
            <person name="Luo G."/>
        </authorList>
    </citation>
    <scope>NUCLEOTIDE SEQUENCE [LARGE SCALE GENOMIC DNA]</scope>
    <source>
        <strain evidence="1 2">AM29-10</strain>
    </source>
</reference>
<proteinExistence type="predicted"/>
<evidence type="ECO:0000313" key="1">
    <source>
        <dbReference type="EMBL" id="RHE31286.1"/>
    </source>
</evidence>
<dbReference type="InterPro" id="IPR011004">
    <property type="entry name" value="Trimer_LpxA-like_sf"/>
</dbReference>
<sequence>MKTKEKLKQIKYRIESLFFIIQRTLLSSFYKIKFPINKEVHCDSHVKIGRGTRIYFYNGKMHIKENTTICNNSKFIIGGGKLEIGKNCLLGEYGIYNTFANLIIEDDVITADRISFVTNIHQYHDIEIPIKDQPSTSDDIVIGRGTWIGMNATILGGTHIGKNVVIAAHSVVKGDFPDYCVCGGVPAHIIRQYNIKTGKWEKPYNK</sequence>
<dbReference type="GO" id="GO:0016746">
    <property type="term" value="F:acyltransferase activity"/>
    <property type="evidence" value="ECO:0007669"/>
    <property type="project" value="UniProtKB-KW"/>
</dbReference>
<evidence type="ECO:0000313" key="2">
    <source>
        <dbReference type="Proteomes" id="UP000285290"/>
    </source>
</evidence>